<evidence type="ECO:0000256" key="11">
    <source>
        <dbReference type="ARBA" id="ARBA00023237"/>
    </source>
</evidence>
<dbReference type="GO" id="GO:0009279">
    <property type="term" value="C:cell outer membrane"/>
    <property type="evidence" value="ECO:0007669"/>
    <property type="project" value="UniProtKB-SubCell"/>
</dbReference>
<dbReference type="SUPFAM" id="SSF56935">
    <property type="entry name" value="Porins"/>
    <property type="match status" value="1"/>
</dbReference>
<dbReference type="InterPro" id="IPR036942">
    <property type="entry name" value="Beta-barrel_TonB_sf"/>
</dbReference>
<dbReference type="InterPro" id="IPR008969">
    <property type="entry name" value="CarboxyPept-like_regulatory"/>
</dbReference>
<keyword evidence="10 12" id="KW-0472">Membrane</keyword>
<feature type="domain" description="TonB-dependent receptor-like beta-barrel" evidence="15">
    <location>
        <begin position="305"/>
        <end position="772"/>
    </location>
</feature>
<evidence type="ECO:0000256" key="14">
    <source>
        <dbReference type="SAM" id="SignalP"/>
    </source>
</evidence>
<reference evidence="17" key="1">
    <citation type="submission" date="2022-04" db="EMBL/GenBank/DDBJ databases">
        <title>Mucilaginibacter sp. RS28 isolated from freshwater.</title>
        <authorList>
            <person name="Ko S.-R."/>
        </authorList>
    </citation>
    <scope>NUCLEOTIDE SEQUENCE</scope>
    <source>
        <strain evidence="17">RS28</strain>
    </source>
</reference>
<keyword evidence="11 12" id="KW-0998">Cell outer membrane</keyword>
<evidence type="ECO:0000256" key="3">
    <source>
        <dbReference type="ARBA" id="ARBA00022452"/>
    </source>
</evidence>
<organism evidence="17 18">
    <name type="scientific">Mucilaginibacter straminoryzae</name>
    <dbReference type="NCBI Taxonomy" id="2932774"/>
    <lineage>
        <taxon>Bacteria</taxon>
        <taxon>Pseudomonadati</taxon>
        <taxon>Bacteroidota</taxon>
        <taxon>Sphingobacteriia</taxon>
        <taxon>Sphingobacteriales</taxon>
        <taxon>Sphingobacteriaceae</taxon>
        <taxon>Mucilaginibacter</taxon>
    </lineage>
</organism>
<comment type="caution">
    <text evidence="17">The sequence shown here is derived from an EMBL/GenBank/DDBJ whole genome shotgun (WGS) entry which is preliminary data.</text>
</comment>
<dbReference type="RefSeq" id="WP_245130430.1">
    <property type="nucleotide sequence ID" value="NZ_JALJEJ010000005.1"/>
</dbReference>
<keyword evidence="3 12" id="KW-1134">Transmembrane beta strand</keyword>
<keyword evidence="9 13" id="KW-0798">TonB box</keyword>
<keyword evidence="4" id="KW-0410">Iron transport</keyword>
<dbReference type="InterPro" id="IPR012910">
    <property type="entry name" value="Plug_dom"/>
</dbReference>
<dbReference type="InterPro" id="IPR039426">
    <property type="entry name" value="TonB-dep_rcpt-like"/>
</dbReference>
<evidence type="ECO:0000256" key="10">
    <source>
        <dbReference type="ARBA" id="ARBA00023136"/>
    </source>
</evidence>
<keyword evidence="7" id="KW-0408">Iron</keyword>
<dbReference type="Pfam" id="PF13715">
    <property type="entry name" value="CarbopepD_reg_2"/>
    <property type="match status" value="1"/>
</dbReference>
<dbReference type="Pfam" id="PF00593">
    <property type="entry name" value="TonB_dep_Rec_b-barrel"/>
    <property type="match status" value="1"/>
</dbReference>
<sequence>MKNFITATIALLLPFLASAQITLSGKVTEGKANNNLPGATVALLQGTTTTIGDVSKSDGSYEIRNIRPGSYVLKVTYVGYQAYTKSLQLKGSSTINITLEPETNDRNLSEVFVSATRASSKTPTTFTNLNRKDLQKNNLGQDLPYLLGQTPSAVTTSDAGAGVGYTGIRIRGSDGTRINVTINGIPYNDSESQGSYFVDLPDVVSSVDNIQIQRGVGTSTNGAGAFGASINIQTSRRRDTGYVELNNSAGSYGTLKNTINAGTGLIGGHFSVDGRLSRIQTDGYIDRAHANLRSYFVSGAYYGKGSTLRLNVFSGHEKTYQAWNGVNADSVAAGNRTYNELGYIAANGTYYNNQTDNYTQTHYQLLYDQRISNTLSFNGALHYTKGAGYYEEYKNKANLEDYGVTPTNPANNITDLIRRLWLDNDFYGLTYNFKYNPNNDFNLIFGGAYNQYKGAHFSRIMSTVLNTGVPNNYEYSRDNAKKNDFNSFLRGEYQLGKFLLYADAQYRHIYYSFLGFDRNLKNVQQAVDLNFFNPKAGVTFDLTDRSNLYASWAVGHREPNRDDYINSTPASRPKAETLHDFELGYRTRGSVFTGGINGFYMLYKNQLVLTGSLNDVGAAIRTNVPDSYRAGVELDGQVKITNQLTWAANAALSRNRVKDFHQFLFNYDNNKQVETVYKNSNIAFSPDFVGNSELSFRPIKNGEIAFISKYVSKQYLDNTSNINPAGIPAAGNNAYVSDRLLKAYFVNNLRLGYNFKAGVFKNVGITLLVNNLFNVEYIANGATYPDIEGGQVVNYNYFFPQAKRNFLASLNLKF</sequence>
<dbReference type="InterPro" id="IPR037066">
    <property type="entry name" value="Plug_dom_sf"/>
</dbReference>
<evidence type="ECO:0000256" key="4">
    <source>
        <dbReference type="ARBA" id="ARBA00022496"/>
    </source>
</evidence>
<dbReference type="Gene3D" id="2.170.130.10">
    <property type="entry name" value="TonB-dependent receptor, plug domain"/>
    <property type="match status" value="1"/>
</dbReference>
<dbReference type="AlphaFoldDB" id="A0A9X1X4U9"/>
<evidence type="ECO:0000256" key="7">
    <source>
        <dbReference type="ARBA" id="ARBA00023004"/>
    </source>
</evidence>
<evidence type="ECO:0000256" key="1">
    <source>
        <dbReference type="ARBA" id="ARBA00004571"/>
    </source>
</evidence>
<dbReference type="EMBL" id="JALJEJ010000005">
    <property type="protein sequence ID" value="MCJ8210591.1"/>
    <property type="molecule type" value="Genomic_DNA"/>
</dbReference>
<accession>A0A9X1X4U9</accession>
<evidence type="ECO:0000256" key="2">
    <source>
        <dbReference type="ARBA" id="ARBA00022448"/>
    </source>
</evidence>
<evidence type="ECO:0000256" key="13">
    <source>
        <dbReference type="RuleBase" id="RU003357"/>
    </source>
</evidence>
<proteinExistence type="inferred from homology"/>
<evidence type="ECO:0000256" key="8">
    <source>
        <dbReference type="ARBA" id="ARBA00023065"/>
    </source>
</evidence>
<keyword evidence="8" id="KW-0406">Ion transport</keyword>
<name>A0A9X1X4U9_9SPHI</name>
<evidence type="ECO:0000256" key="9">
    <source>
        <dbReference type="ARBA" id="ARBA00023077"/>
    </source>
</evidence>
<dbReference type="GO" id="GO:0015344">
    <property type="term" value="F:siderophore uptake transmembrane transporter activity"/>
    <property type="evidence" value="ECO:0007669"/>
    <property type="project" value="TreeGrafter"/>
</dbReference>
<dbReference type="PANTHER" id="PTHR32552">
    <property type="entry name" value="FERRICHROME IRON RECEPTOR-RELATED"/>
    <property type="match status" value="1"/>
</dbReference>
<dbReference type="InterPro" id="IPR000531">
    <property type="entry name" value="Beta-barrel_TonB"/>
</dbReference>
<keyword evidence="5 12" id="KW-0812">Transmembrane</keyword>
<evidence type="ECO:0000256" key="6">
    <source>
        <dbReference type="ARBA" id="ARBA00022729"/>
    </source>
</evidence>
<keyword evidence="2 12" id="KW-0813">Transport</keyword>
<comment type="subcellular location">
    <subcellularLocation>
        <location evidence="1 12">Cell outer membrane</location>
        <topology evidence="1 12">Multi-pass membrane protein</topology>
    </subcellularLocation>
</comment>
<evidence type="ECO:0000259" key="15">
    <source>
        <dbReference type="Pfam" id="PF00593"/>
    </source>
</evidence>
<feature type="domain" description="TonB-dependent receptor plug" evidence="16">
    <location>
        <begin position="120"/>
        <end position="228"/>
    </location>
</feature>
<protein>
    <submittedName>
        <fullName evidence="17">TonB-dependent receptor</fullName>
    </submittedName>
</protein>
<evidence type="ECO:0000256" key="12">
    <source>
        <dbReference type="PROSITE-ProRule" id="PRU01360"/>
    </source>
</evidence>
<keyword evidence="17" id="KW-0675">Receptor</keyword>
<dbReference type="PANTHER" id="PTHR32552:SF68">
    <property type="entry name" value="FERRICHROME OUTER MEMBRANE TRANSPORTER_PHAGE RECEPTOR"/>
    <property type="match status" value="1"/>
</dbReference>
<evidence type="ECO:0000259" key="16">
    <source>
        <dbReference type="Pfam" id="PF07715"/>
    </source>
</evidence>
<comment type="similarity">
    <text evidence="12 13">Belongs to the TonB-dependent receptor family.</text>
</comment>
<gene>
    <name evidence="17" type="ORF">MUY27_12810</name>
</gene>
<dbReference type="Gene3D" id="2.60.40.1120">
    <property type="entry name" value="Carboxypeptidase-like, regulatory domain"/>
    <property type="match status" value="1"/>
</dbReference>
<dbReference type="Proteomes" id="UP001139450">
    <property type="component" value="Unassembled WGS sequence"/>
</dbReference>
<evidence type="ECO:0000313" key="17">
    <source>
        <dbReference type="EMBL" id="MCJ8210591.1"/>
    </source>
</evidence>
<dbReference type="Pfam" id="PF07715">
    <property type="entry name" value="Plug"/>
    <property type="match status" value="1"/>
</dbReference>
<feature type="signal peptide" evidence="14">
    <location>
        <begin position="1"/>
        <end position="19"/>
    </location>
</feature>
<evidence type="ECO:0000256" key="5">
    <source>
        <dbReference type="ARBA" id="ARBA00022692"/>
    </source>
</evidence>
<keyword evidence="18" id="KW-1185">Reference proteome</keyword>
<keyword evidence="6 14" id="KW-0732">Signal</keyword>
<evidence type="ECO:0000313" key="18">
    <source>
        <dbReference type="Proteomes" id="UP001139450"/>
    </source>
</evidence>
<feature type="chain" id="PRO_5040750627" evidence="14">
    <location>
        <begin position="20"/>
        <end position="814"/>
    </location>
</feature>
<dbReference type="Gene3D" id="2.40.170.20">
    <property type="entry name" value="TonB-dependent receptor, beta-barrel domain"/>
    <property type="match status" value="1"/>
</dbReference>
<dbReference type="PROSITE" id="PS52016">
    <property type="entry name" value="TONB_DEPENDENT_REC_3"/>
    <property type="match status" value="1"/>
</dbReference>
<dbReference type="SUPFAM" id="SSF49464">
    <property type="entry name" value="Carboxypeptidase regulatory domain-like"/>
    <property type="match status" value="1"/>
</dbReference>